<evidence type="ECO:0000313" key="2">
    <source>
        <dbReference type="Proteomes" id="UP000198983"/>
    </source>
</evidence>
<reference evidence="1 2" key="1">
    <citation type="submission" date="2016-10" db="EMBL/GenBank/DDBJ databases">
        <authorList>
            <person name="de Groot N.N."/>
        </authorList>
    </citation>
    <scope>NUCLEOTIDE SEQUENCE [LARGE SCALE GENOMIC DNA]</scope>
    <source>
        <strain evidence="1 2">DSM 22024</strain>
    </source>
</reference>
<gene>
    <name evidence="1" type="ORF">SAMN04489717_3123</name>
</gene>
<dbReference type="Proteomes" id="UP000198983">
    <property type="component" value="Chromosome I"/>
</dbReference>
<dbReference type="AlphaFoldDB" id="A0A1H1TCB4"/>
<accession>A0A1H1TCB4</accession>
<dbReference type="STRING" id="117157.SAMN04489717_3123"/>
<name>A0A1H1TCB4_9ACTN</name>
<organism evidence="1 2">
    <name type="scientific">Actinopolymorpha singaporensis</name>
    <dbReference type="NCBI Taxonomy" id="117157"/>
    <lineage>
        <taxon>Bacteria</taxon>
        <taxon>Bacillati</taxon>
        <taxon>Actinomycetota</taxon>
        <taxon>Actinomycetes</taxon>
        <taxon>Propionibacteriales</taxon>
        <taxon>Actinopolymorphaceae</taxon>
        <taxon>Actinopolymorpha</taxon>
    </lineage>
</organism>
<keyword evidence="2" id="KW-1185">Reference proteome</keyword>
<sequence>MDKCGVWSRSYLSDLSIQVRYDVSDIYLKRCRELASILRDLGALAGPVEVEATRTDVLCLDVLRMTEAAHAVAAEVLRECQYP</sequence>
<evidence type="ECO:0000313" key="1">
    <source>
        <dbReference type="EMBL" id="SDS57229.1"/>
    </source>
</evidence>
<proteinExistence type="predicted"/>
<dbReference type="EMBL" id="LT629732">
    <property type="protein sequence ID" value="SDS57229.1"/>
    <property type="molecule type" value="Genomic_DNA"/>
</dbReference>
<protein>
    <submittedName>
        <fullName evidence="1">Uncharacterized protein</fullName>
    </submittedName>
</protein>